<dbReference type="PANTHER" id="PTHR46289:SF14">
    <property type="entry name" value="DUF4371 DOMAIN-CONTAINING PROTEIN"/>
    <property type="match status" value="1"/>
</dbReference>
<reference evidence="1" key="1">
    <citation type="submission" date="2017-05" db="UniProtKB">
        <authorList>
            <consortium name="EnsemblMetazoa"/>
        </authorList>
    </citation>
    <scope>IDENTIFICATION</scope>
</reference>
<organism evidence="1">
    <name type="scientific">Amphimedon queenslandica</name>
    <name type="common">Sponge</name>
    <dbReference type="NCBI Taxonomy" id="400682"/>
    <lineage>
        <taxon>Eukaryota</taxon>
        <taxon>Metazoa</taxon>
        <taxon>Porifera</taxon>
        <taxon>Demospongiae</taxon>
        <taxon>Heteroscleromorpha</taxon>
        <taxon>Haplosclerida</taxon>
        <taxon>Niphatidae</taxon>
        <taxon>Amphimedon</taxon>
    </lineage>
</organism>
<evidence type="ECO:0000313" key="1">
    <source>
        <dbReference type="EnsemblMetazoa" id="Aqu2.1.34973_001"/>
    </source>
</evidence>
<proteinExistence type="predicted"/>
<dbReference type="OrthoDB" id="6145313at2759"/>
<accession>A0A1X7V4Q2</accession>
<sequence>MEAISFAGENSEWLWDTETLTKARGFLHQLQSFEFFVTFQVTMTVLSSLRSLTIKLQKKSQDILAAYEEVGGVMSYFEVLKTNCEEEFHHWYTDITVLAEKLCITVNTPRISGRQAHRSNIPADSPEVFYRQNLVVPFLDRITSELTKRFGSTKQTKVKLLGLIPSIAATYPDASIKKVGESHKFCLPSPQLLLTEYHRCKAKYS</sequence>
<name>A0A1X7V4Q2_AMPQE</name>
<dbReference type="InterPro" id="IPR052958">
    <property type="entry name" value="IFN-induced_PKR_regulator"/>
</dbReference>
<protein>
    <submittedName>
        <fullName evidence="1">Uncharacterized protein</fullName>
    </submittedName>
</protein>
<dbReference type="InParanoid" id="A0A1X7V4Q2"/>
<dbReference type="EnsemblMetazoa" id="Aqu2.1.34973_001">
    <property type="protein sequence ID" value="Aqu2.1.34973_001"/>
    <property type="gene ID" value="Aqu2.1.34973"/>
</dbReference>
<dbReference type="PANTHER" id="PTHR46289">
    <property type="entry name" value="52 KDA REPRESSOR OF THE INHIBITOR OF THE PROTEIN KINASE-LIKE PROTEIN-RELATED"/>
    <property type="match status" value="1"/>
</dbReference>
<dbReference type="AlphaFoldDB" id="A0A1X7V4Q2"/>